<protein>
    <recommendedName>
        <fullName evidence="1">SUEL-type lectin domain-containing protein</fullName>
    </recommendedName>
</protein>
<evidence type="ECO:0000259" key="1">
    <source>
        <dbReference type="PROSITE" id="PS50228"/>
    </source>
</evidence>
<proteinExistence type="predicted"/>
<dbReference type="InterPro" id="IPR000922">
    <property type="entry name" value="Lectin_gal-bd_dom"/>
</dbReference>
<dbReference type="AlphaFoldDB" id="A0A9W9YF74"/>
<organism evidence="2 3">
    <name type="scientific">Desmophyllum pertusum</name>
    <dbReference type="NCBI Taxonomy" id="174260"/>
    <lineage>
        <taxon>Eukaryota</taxon>
        <taxon>Metazoa</taxon>
        <taxon>Cnidaria</taxon>
        <taxon>Anthozoa</taxon>
        <taxon>Hexacorallia</taxon>
        <taxon>Scleractinia</taxon>
        <taxon>Caryophylliina</taxon>
        <taxon>Caryophylliidae</taxon>
        <taxon>Desmophyllum</taxon>
    </lineage>
</organism>
<evidence type="ECO:0000313" key="2">
    <source>
        <dbReference type="EMBL" id="KAJ7337950.1"/>
    </source>
</evidence>
<keyword evidence="3" id="KW-1185">Reference proteome</keyword>
<dbReference type="OrthoDB" id="5975713at2759"/>
<dbReference type="PROSITE" id="PS50228">
    <property type="entry name" value="SUEL_LECTIN"/>
    <property type="match status" value="1"/>
</dbReference>
<dbReference type="InterPro" id="IPR043159">
    <property type="entry name" value="Lectin_gal-bd_sf"/>
</dbReference>
<evidence type="ECO:0000313" key="3">
    <source>
        <dbReference type="Proteomes" id="UP001163046"/>
    </source>
</evidence>
<dbReference type="Gene3D" id="2.60.120.740">
    <property type="match status" value="1"/>
</dbReference>
<dbReference type="Proteomes" id="UP001163046">
    <property type="component" value="Unassembled WGS sequence"/>
</dbReference>
<dbReference type="CDD" id="cd22838">
    <property type="entry name" value="Gal_Rha_Lectin_nemgal"/>
    <property type="match status" value="1"/>
</dbReference>
<accession>A0A9W9YF74</accession>
<gene>
    <name evidence="2" type="ORF">OS493_008117</name>
</gene>
<dbReference type="Pfam" id="PF02140">
    <property type="entry name" value="SUEL_Lectin"/>
    <property type="match status" value="1"/>
</dbReference>
<reference evidence="2" key="1">
    <citation type="submission" date="2023-01" db="EMBL/GenBank/DDBJ databases">
        <title>Genome assembly of the deep-sea coral Lophelia pertusa.</title>
        <authorList>
            <person name="Herrera S."/>
            <person name="Cordes E."/>
        </authorList>
    </citation>
    <scope>NUCLEOTIDE SEQUENCE</scope>
    <source>
        <strain evidence="2">USNM1676648</strain>
        <tissue evidence="2">Polyp</tissue>
    </source>
</reference>
<name>A0A9W9YF74_9CNID</name>
<dbReference type="GO" id="GO:0030246">
    <property type="term" value="F:carbohydrate binding"/>
    <property type="evidence" value="ECO:0007669"/>
    <property type="project" value="InterPro"/>
</dbReference>
<dbReference type="EMBL" id="MU827780">
    <property type="protein sequence ID" value="KAJ7337950.1"/>
    <property type="molecule type" value="Genomic_DNA"/>
</dbReference>
<sequence>MPLFMKRKQQVAVACEGHKLKIKCPNKYDRIALYSTFYGRDENKTCQHKVLPSTGHCVKDEQRVNKKLFDLCQGENKCSVAATNAFLGKKNSVICPEMYKYARVVYRCIQHPKIVPVCSLPCHKPYKCFPRCDISCCTPHRHHLPHHLPLRSSHQHVPEHAQQNASQHALRPVALHPHPLLPHQSITPCHLQRSPLPRPVLDHARAHALQCVQLGVV</sequence>
<comment type="caution">
    <text evidence="2">The sequence shown here is derived from an EMBL/GenBank/DDBJ whole genome shotgun (WGS) entry which is preliminary data.</text>
</comment>
<dbReference type="PANTHER" id="PTHR46780">
    <property type="entry name" value="PROTEIN EVA-1"/>
    <property type="match status" value="1"/>
</dbReference>
<feature type="domain" description="SUEL-type lectin" evidence="1">
    <location>
        <begin position="14"/>
        <end position="109"/>
    </location>
</feature>